<dbReference type="EMBL" id="JZWV01001531">
    <property type="protein sequence ID" value="KJY19928.1"/>
    <property type="molecule type" value="Genomic_DNA"/>
</dbReference>
<dbReference type="RefSeq" id="WP_045952415.1">
    <property type="nucleotide sequence ID" value="NZ_JZWV01001531.1"/>
</dbReference>
<keyword evidence="7" id="KW-1185">Reference proteome</keyword>
<dbReference type="SMART" id="SM01294">
    <property type="entry name" value="PKS_PP_betabranch"/>
    <property type="match status" value="1"/>
</dbReference>
<feature type="non-terminal residue" evidence="6">
    <location>
        <position position="1"/>
    </location>
</feature>
<keyword evidence="2" id="KW-0597">Phosphoprotein</keyword>
<dbReference type="InterPro" id="IPR009081">
    <property type="entry name" value="PP-bd_ACP"/>
</dbReference>
<dbReference type="PANTHER" id="PTHR43775:SF51">
    <property type="entry name" value="INACTIVE PHENOLPHTHIOCEROL SYNTHESIS POLYKETIDE SYNTHASE TYPE I PKS1-RELATED"/>
    <property type="match status" value="1"/>
</dbReference>
<evidence type="ECO:0000256" key="2">
    <source>
        <dbReference type="ARBA" id="ARBA00022553"/>
    </source>
</evidence>
<evidence type="ECO:0000256" key="3">
    <source>
        <dbReference type="ARBA" id="ARBA00022679"/>
    </source>
</evidence>
<dbReference type="SUPFAM" id="SSF47336">
    <property type="entry name" value="ACP-like"/>
    <property type="match status" value="1"/>
</dbReference>
<feature type="non-terminal residue" evidence="6">
    <location>
        <position position="154"/>
    </location>
</feature>
<dbReference type="GO" id="GO:0031177">
    <property type="term" value="F:phosphopantetheine binding"/>
    <property type="evidence" value="ECO:0007669"/>
    <property type="project" value="InterPro"/>
</dbReference>
<dbReference type="GO" id="GO:0017000">
    <property type="term" value="P:antibiotic biosynthetic process"/>
    <property type="evidence" value="ECO:0007669"/>
    <property type="project" value="UniProtKB-ARBA"/>
</dbReference>
<keyword evidence="1" id="KW-0596">Phosphopantetheine</keyword>
<dbReference type="PROSITE" id="PS00012">
    <property type="entry name" value="PHOSPHOPANTETHEINE"/>
    <property type="match status" value="1"/>
</dbReference>
<dbReference type="InterPro" id="IPR006162">
    <property type="entry name" value="Ppantetheine_attach_site"/>
</dbReference>
<dbReference type="GO" id="GO:0004312">
    <property type="term" value="F:fatty acid synthase activity"/>
    <property type="evidence" value="ECO:0007669"/>
    <property type="project" value="TreeGrafter"/>
</dbReference>
<dbReference type="AlphaFoldDB" id="A0A0F4IEP5"/>
<dbReference type="PANTHER" id="PTHR43775">
    <property type="entry name" value="FATTY ACID SYNTHASE"/>
    <property type="match status" value="1"/>
</dbReference>
<evidence type="ECO:0000313" key="7">
    <source>
        <dbReference type="Proteomes" id="UP000033551"/>
    </source>
</evidence>
<name>A0A0F4IEP5_9ACTN</name>
<dbReference type="InterPro" id="IPR020806">
    <property type="entry name" value="PKS_PP-bd"/>
</dbReference>
<dbReference type="Gene3D" id="1.10.1200.10">
    <property type="entry name" value="ACP-like"/>
    <property type="match status" value="1"/>
</dbReference>
<proteinExistence type="predicted"/>
<dbReference type="Pfam" id="PF00550">
    <property type="entry name" value="PP-binding"/>
    <property type="match status" value="1"/>
</dbReference>
<reference evidence="6 7" key="1">
    <citation type="submission" date="2015-02" db="EMBL/GenBank/DDBJ databases">
        <authorList>
            <person name="Ju K.-S."/>
            <person name="Doroghazi J.R."/>
            <person name="Metcalf W."/>
        </authorList>
    </citation>
    <scope>NUCLEOTIDE SEQUENCE [LARGE SCALE GENOMIC DNA]</scope>
    <source>
        <strain evidence="6 7">NRRL ISP-5550</strain>
    </source>
</reference>
<evidence type="ECO:0000313" key="6">
    <source>
        <dbReference type="EMBL" id="KJY19928.1"/>
    </source>
</evidence>
<evidence type="ECO:0000256" key="4">
    <source>
        <dbReference type="ARBA" id="ARBA00023268"/>
    </source>
</evidence>
<dbReference type="OrthoDB" id="9778690at2"/>
<protein>
    <recommendedName>
        <fullName evidence="5">Carrier domain-containing protein</fullName>
    </recommendedName>
</protein>
<dbReference type="FunFam" id="1.10.1200.10:FF:000007">
    <property type="entry name" value="Probable polyketide synthase pks17"/>
    <property type="match status" value="1"/>
</dbReference>
<organism evidence="6 7">
    <name type="scientific">Streptomyces katrae</name>
    <dbReference type="NCBI Taxonomy" id="68223"/>
    <lineage>
        <taxon>Bacteria</taxon>
        <taxon>Bacillati</taxon>
        <taxon>Actinomycetota</taxon>
        <taxon>Actinomycetes</taxon>
        <taxon>Kitasatosporales</taxon>
        <taxon>Streptomycetaceae</taxon>
        <taxon>Streptomyces</taxon>
    </lineage>
</organism>
<dbReference type="InterPro" id="IPR036736">
    <property type="entry name" value="ACP-like_sf"/>
</dbReference>
<dbReference type="GO" id="GO:0006633">
    <property type="term" value="P:fatty acid biosynthetic process"/>
    <property type="evidence" value="ECO:0007669"/>
    <property type="project" value="TreeGrafter"/>
</dbReference>
<evidence type="ECO:0000256" key="1">
    <source>
        <dbReference type="ARBA" id="ARBA00022450"/>
    </source>
</evidence>
<sequence length="154" mass="16282">LDAEALRAQARAGTLPPLLRKLVRTSVRRSLDSAPRTTAGHTPLGDRLAALPADERHAFLLDLVRTQVAAVLGHASTRSVAVDRQFRDLGFDSLTAVELRNLLGSATGLRLPATLVFDHPTPEALARLLLAELLGTDADPAEPAGSVEAVAVDD</sequence>
<keyword evidence="3" id="KW-0808">Transferase</keyword>
<feature type="domain" description="Carrier" evidence="5">
    <location>
        <begin position="58"/>
        <end position="133"/>
    </location>
</feature>
<dbReference type="Proteomes" id="UP000033551">
    <property type="component" value="Unassembled WGS sequence"/>
</dbReference>
<evidence type="ECO:0000259" key="5">
    <source>
        <dbReference type="PROSITE" id="PS50075"/>
    </source>
</evidence>
<accession>A0A0F4IEP5</accession>
<gene>
    <name evidence="6" type="ORF">VR44_38925</name>
</gene>
<comment type="caution">
    <text evidence="6">The sequence shown here is derived from an EMBL/GenBank/DDBJ whole genome shotgun (WGS) entry which is preliminary data.</text>
</comment>
<dbReference type="SMART" id="SM00823">
    <property type="entry name" value="PKS_PP"/>
    <property type="match status" value="1"/>
</dbReference>
<keyword evidence="4" id="KW-0511">Multifunctional enzyme</keyword>
<dbReference type="PROSITE" id="PS50075">
    <property type="entry name" value="CARRIER"/>
    <property type="match status" value="1"/>
</dbReference>
<dbReference type="InterPro" id="IPR050091">
    <property type="entry name" value="PKS_NRPS_Biosynth_Enz"/>
</dbReference>